<keyword evidence="11" id="KW-0966">Cell projection</keyword>
<keyword evidence="11" id="KW-0969">Cilium</keyword>
<dbReference type="NCBIfam" id="TIGR03824">
    <property type="entry name" value="FlgM_jcvi"/>
    <property type="match status" value="1"/>
</dbReference>
<keyword evidence="3" id="KW-0678">Repressor</keyword>
<evidence type="ECO:0000313" key="11">
    <source>
        <dbReference type="EMBL" id="RKP45364.1"/>
    </source>
</evidence>
<dbReference type="GO" id="GO:0044781">
    <property type="term" value="P:bacterial-type flagellum organization"/>
    <property type="evidence" value="ECO:0007669"/>
    <property type="project" value="UniProtKB-KW"/>
</dbReference>
<dbReference type="InterPro" id="IPR035890">
    <property type="entry name" value="Anti-sigma-28_factor_FlgM_sf"/>
</dbReference>
<name>A0A494XB59_9BURK</name>
<evidence type="ECO:0000256" key="1">
    <source>
        <dbReference type="ARBA" id="ARBA00005322"/>
    </source>
</evidence>
<evidence type="ECO:0000256" key="7">
    <source>
        <dbReference type="ARBA" id="ARBA00024739"/>
    </source>
</evidence>
<reference evidence="11 12" key="1">
    <citation type="submission" date="2018-10" db="EMBL/GenBank/DDBJ databases">
        <title>Robbsia sp. DHC34, isolated from soil.</title>
        <authorList>
            <person name="Gao Z.-H."/>
            <person name="Qiu L.-H."/>
        </authorList>
    </citation>
    <scope>NUCLEOTIDE SEQUENCE [LARGE SCALE GENOMIC DNA]</scope>
    <source>
        <strain evidence="11 12">DHC34</strain>
    </source>
</reference>
<comment type="caution">
    <text evidence="11">The sequence shown here is derived from an EMBL/GenBank/DDBJ whole genome shotgun (WGS) entry which is preliminary data.</text>
</comment>
<evidence type="ECO:0000256" key="3">
    <source>
        <dbReference type="ARBA" id="ARBA00022491"/>
    </source>
</evidence>
<organism evidence="11 12">
    <name type="scientific">Pararobbsia silviterrae</name>
    <dbReference type="NCBI Taxonomy" id="1792498"/>
    <lineage>
        <taxon>Bacteria</taxon>
        <taxon>Pseudomonadati</taxon>
        <taxon>Pseudomonadota</taxon>
        <taxon>Betaproteobacteria</taxon>
        <taxon>Burkholderiales</taxon>
        <taxon>Burkholderiaceae</taxon>
        <taxon>Pararobbsia</taxon>
    </lineage>
</organism>
<evidence type="ECO:0000256" key="5">
    <source>
        <dbReference type="ARBA" id="ARBA00023015"/>
    </source>
</evidence>
<keyword evidence="5" id="KW-0805">Transcription regulation</keyword>
<evidence type="ECO:0000313" key="12">
    <source>
        <dbReference type="Proteomes" id="UP000270342"/>
    </source>
</evidence>
<dbReference type="GO" id="GO:0045892">
    <property type="term" value="P:negative regulation of DNA-templated transcription"/>
    <property type="evidence" value="ECO:0007669"/>
    <property type="project" value="InterPro"/>
</dbReference>
<evidence type="ECO:0000256" key="4">
    <source>
        <dbReference type="ARBA" id="ARBA00022795"/>
    </source>
</evidence>
<keyword evidence="11" id="KW-0282">Flagellum</keyword>
<feature type="domain" description="Anti-sigma-28 factor FlgM C-terminal" evidence="10">
    <location>
        <begin position="53"/>
        <end position="102"/>
    </location>
</feature>
<keyword evidence="4" id="KW-1005">Bacterial flagellum biogenesis</keyword>
<proteinExistence type="inferred from homology"/>
<evidence type="ECO:0000256" key="8">
    <source>
        <dbReference type="ARBA" id="ARBA00030117"/>
    </source>
</evidence>
<keyword evidence="6" id="KW-0804">Transcription</keyword>
<dbReference type="EMBL" id="RBZU01000017">
    <property type="protein sequence ID" value="RKP45364.1"/>
    <property type="molecule type" value="Genomic_DNA"/>
</dbReference>
<evidence type="ECO:0000256" key="2">
    <source>
        <dbReference type="ARBA" id="ARBA00017823"/>
    </source>
</evidence>
<gene>
    <name evidence="11" type="primary">flgM</name>
    <name evidence="11" type="ORF">D7S86_26360</name>
</gene>
<protein>
    <recommendedName>
        <fullName evidence="2">Negative regulator of flagellin synthesis</fullName>
    </recommendedName>
    <alternativeName>
        <fullName evidence="8">Anti-sigma-28 factor</fullName>
    </alternativeName>
</protein>
<evidence type="ECO:0000256" key="9">
    <source>
        <dbReference type="SAM" id="MobiDB-lite"/>
    </source>
</evidence>
<evidence type="ECO:0000259" key="10">
    <source>
        <dbReference type="Pfam" id="PF04316"/>
    </source>
</evidence>
<dbReference type="InterPro" id="IPR007412">
    <property type="entry name" value="FlgM"/>
</dbReference>
<dbReference type="SUPFAM" id="SSF101498">
    <property type="entry name" value="Anti-sigma factor FlgM"/>
    <property type="match status" value="1"/>
</dbReference>
<feature type="region of interest" description="Disordered" evidence="9">
    <location>
        <begin position="1"/>
        <end position="69"/>
    </location>
</feature>
<sequence>MVKIDPSVSQNNTDIGSTAKGSSATAGAGTSVPAAQSDATSSNAASSSSSGEVNLSPLSSTLRSGGTDVGDIDLQTVQQIKDAISSNQLPIDTSKIADGLLDSVRSFLKTS</sequence>
<dbReference type="AlphaFoldDB" id="A0A494XB59"/>
<keyword evidence="12" id="KW-1185">Reference proteome</keyword>
<comment type="similarity">
    <text evidence="1">Belongs to the FlgM family.</text>
</comment>
<accession>A0A494XB59</accession>
<dbReference type="InterPro" id="IPR031316">
    <property type="entry name" value="FlgM_C"/>
</dbReference>
<dbReference type="Proteomes" id="UP000270342">
    <property type="component" value="Unassembled WGS sequence"/>
</dbReference>
<dbReference type="Pfam" id="PF04316">
    <property type="entry name" value="FlgM"/>
    <property type="match status" value="1"/>
</dbReference>
<evidence type="ECO:0000256" key="6">
    <source>
        <dbReference type="ARBA" id="ARBA00023163"/>
    </source>
</evidence>
<feature type="compositionally biased region" description="Low complexity" evidence="9">
    <location>
        <begin position="16"/>
        <end position="60"/>
    </location>
</feature>
<comment type="function">
    <text evidence="7">Responsible for the coupling of flagellin expression to flagellar assembly by preventing expression of the flagellin genes when a component of the middle class of proteins is defective. It negatively regulates flagellar genes by inhibiting the activity of FliA by directly binding to FliA.</text>
</comment>